<geneLocation type="mitochondrion" evidence="1"/>
<comment type="caution">
    <text evidence="1">The sequence shown here is derived from an EMBL/GenBank/DDBJ whole genome shotgun (WGS) entry which is preliminary data.</text>
</comment>
<organism evidence="1">
    <name type="scientific">Picea glauca</name>
    <name type="common">White spruce</name>
    <name type="synonym">Pinus glauca</name>
    <dbReference type="NCBI Taxonomy" id="3330"/>
    <lineage>
        <taxon>Eukaryota</taxon>
        <taxon>Viridiplantae</taxon>
        <taxon>Streptophyta</taxon>
        <taxon>Embryophyta</taxon>
        <taxon>Tracheophyta</taxon>
        <taxon>Spermatophyta</taxon>
        <taxon>Pinopsida</taxon>
        <taxon>Pinidae</taxon>
        <taxon>Conifers I</taxon>
        <taxon>Pinales</taxon>
        <taxon>Pinaceae</taxon>
        <taxon>Picea</taxon>
    </lineage>
</organism>
<sequence length="61" mass="7267">MRLNQLLSILYQLSVIVDLYLLHRTLDHRLLIKNEQFESDLEYELYLARESLLAIVLPPAR</sequence>
<name>A0A101M0B2_PICGL</name>
<evidence type="ECO:0000313" key="1">
    <source>
        <dbReference type="EMBL" id="KUM48676.1"/>
    </source>
</evidence>
<dbReference type="AlphaFoldDB" id="A0A101M0B2"/>
<accession>A0A101M0B2</accession>
<gene>
    <name evidence="1" type="ORF">ABT39_MTgene4691</name>
</gene>
<protein>
    <submittedName>
        <fullName evidence="1">Uncharacterized protein</fullName>
    </submittedName>
</protein>
<keyword evidence="1" id="KW-0496">Mitochondrion</keyword>
<proteinExistence type="predicted"/>
<reference evidence="1" key="1">
    <citation type="journal article" date="2015" name="Genome Biol. Evol.">
        <title>Organellar Genomes of White Spruce (Picea glauca): Assembly and Annotation.</title>
        <authorList>
            <person name="Jackman S.D."/>
            <person name="Warren R.L."/>
            <person name="Gibb E.A."/>
            <person name="Vandervalk B.P."/>
            <person name="Mohamadi H."/>
            <person name="Chu J."/>
            <person name="Raymond A."/>
            <person name="Pleasance S."/>
            <person name="Coope R."/>
            <person name="Wildung M.R."/>
            <person name="Ritland C.E."/>
            <person name="Bousquet J."/>
            <person name="Jones S.J."/>
            <person name="Bohlmann J."/>
            <person name="Birol I."/>
        </authorList>
    </citation>
    <scope>NUCLEOTIDE SEQUENCE [LARGE SCALE GENOMIC DNA]</scope>
    <source>
        <tissue evidence="1">Flushing bud</tissue>
    </source>
</reference>
<dbReference type="EMBL" id="LKAM01000005">
    <property type="protein sequence ID" value="KUM48676.1"/>
    <property type="molecule type" value="Genomic_DNA"/>
</dbReference>